<dbReference type="AlphaFoldDB" id="A0A9X0CD84"/>
<proteinExistence type="predicted"/>
<feature type="region of interest" description="Disordered" evidence="1">
    <location>
        <begin position="1"/>
        <end position="40"/>
    </location>
</feature>
<keyword evidence="3" id="KW-1185">Reference proteome</keyword>
<sequence>MDTLWSSSSTFSINTDNRDDEDDETAGNNEVFVGGSEPNLLEGPLEGRHLIRSRLCQGSTWEDGGHIT</sequence>
<protein>
    <submittedName>
        <fullName evidence="2">Uncharacterized protein</fullName>
    </submittedName>
</protein>
<feature type="compositionally biased region" description="Polar residues" evidence="1">
    <location>
        <begin position="1"/>
        <end position="13"/>
    </location>
</feature>
<gene>
    <name evidence="2" type="ORF">OS493_026062</name>
</gene>
<accession>A0A9X0CD84</accession>
<dbReference type="EMBL" id="MU827799">
    <property type="protein sequence ID" value="KAJ7327787.1"/>
    <property type="molecule type" value="Genomic_DNA"/>
</dbReference>
<evidence type="ECO:0000313" key="2">
    <source>
        <dbReference type="EMBL" id="KAJ7327787.1"/>
    </source>
</evidence>
<dbReference type="Proteomes" id="UP001163046">
    <property type="component" value="Unassembled WGS sequence"/>
</dbReference>
<evidence type="ECO:0000313" key="3">
    <source>
        <dbReference type="Proteomes" id="UP001163046"/>
    </source>
</evidence>
<comment type="caution">
    <text evidence="2">The sequence shown here is derived from an EMBL/GenBank/DDBJ whole genome shotgun (WGS) entry which is preliminary data.</text>
</comment>
<reference evidence="2" key="1">
    <citation type="submission" date="2023-01" db="EMBL/GenBank/DDBJ databases">
        <title>Genome assembly of the deep-sea coral Lophelia pertusa.</title>
        <authorList>
            <person name="Herrera S."/>
            <person name="Cordes E."/>
        </authorList>
    </citation>
    <scope>NUCLEOTIDE SEQUENCE</scope>
    <source>
        <strain evidence="2">USNM1676648</strain>
        <tissue evidence="2">Polyp</tissue>
    </source>
</reference>
<name>A0A9X0CD84_9CNID</name>
<evidence type="ECO:0000256" key="1">
    <source>
        <dbReference type="SAM" id="MobiDB-lite"/>
    </source>
</evidence>
<organism evidence="2 3">
    <name type="scientific">Desmophyllum pertusum</name>
    <dbReference type="NCBI Taxonomy" id="174260"/>
    <lineage>
        <taxon>Eukaryota</taxon>
        <taxon>Metazoa</taxon>
        <taxon>Cnidaria</taxon>
        <taxon>Anthozoa</taxon>
        <taxon>Hexacorallia</taxon>
        <taxon>Scleractinia</taxon>
        <taxon>Caryophylliina</taxon>
        <taxon>Caryophylliidae</taxon>
        <taxon>Desmophyllum</taxon>
    </lineage>
</organism>